<feature type="region of interest" description="Disordered" evidence="1">
    <location>
        <begin position="1"/>
        <end position="58"/>
    </location>
</feature>
<feature type="compositionally biased region" description="Polar residues" evidence="1">
    <location>
        <begin position="276"/>
        <end position="292"/>
    </location>
</feature>
<comment type="caution">
    <text evidence="2">The sequence shown here is derived from an EMBL/GenBank/DDBJ whole genome shotgun (WGS) entry which is preliminary data.</text>
</comment>
<evidence type="ECO:0000313" key="3">
    <source>
        <dbReference type="Proteomes" id="UP001287286"/>
    </source>
</evidence>
<gene>
    <name evidence="2" type="ORF">Purlil1_5897</name>
</gene>
<evidence type="ECO:0000256" key="1">
    <source>
        <dbReference type="SAM" id="MobiDB-lite"/>
    </source>
</evidence>
<feature type="region of interest" description="Disordered" evidence="1">
    <location>
        <begin position="381"/>
        <end position="409"/>
    </location>
</feature>
<dbReference type="EMBL" id="JAWRVI010000018">
    <property type="protein sequence ID" value="KAK4089794.1"/>
    <property type="molecule type" value="Genomic_DNA"/>
</dbReference>
<dbReference type="Proteomes" id="UP001287286">
    <property type="component" value="Unassembled WGS sequence"/>
</dbReference>
<proteinExistence type="predicted"/>
<feature type="compositionally biased region" description="Pro residues" evidence="1">
    <location>
        <begin position="1"/>
        <end position="12"/>
    </location>
</feature>
<keyword evidence="3" id="KW-1185">Reference proteome</keyword>
<feature type="compositionally biased region" description="Basic and acidic residues" evidence="1">
    <location>
        <begin position="43"/>
        <end position="58"/>
    </location>
</feature>
<name>A0ABR0C0J2_PURLI</name>
<reference evidence="2 3" key="1">
    <citation type="journal article" date="2024" name="Microbiol. Resour. Announc.">
        <title>Genome annotations for the ascomycete fungi Trichoderma harzianum, Trichoderma aggressivum, and Purpureocillium lilacinum.</title>
        <authorList>
            <person name="Beijen E.P.W."/>
            <person name="Ohm R.A."/>
        </authorList>
    </citation>
    <scope>NUCLEOTIDE SEQUENCE [LARGE SCALE GENOMIC DNA]</scope>
    <source>
        <strain evidence="2 3">CBS 150709</strain>
    </source>
</reference>
<sequence length="449" mass="48438">MISTRPFPPPTTPKRDEVWQRRPASVVEDTDDMVTACEGRTASPRDRDAHTFGEGKSTDNRRTAWMRATCKPSPEPMDWKPGGYLRYEWLLQLGDLLLRAARTRPGLAGWLAAARLGTGGIKDGFLASFYFWARRVIRSDGGFSSTTHATPVCAEGEEKKRRSTGITVCDVGVGQRVGAPSRPGSAPALSWSEVQSILYVCKTEYMYGPVLAGASRGTRKERGTASRTEASRFPEPLLFSVLVAPSSHGAALGQARQVSSHAGFPRDALWPWGAAPTTSPSLADLQPTQTTPRKLPPLNQHSPSSPHMRAHGTAEQPTPARLSATLRLAHGTNLSARADRSTAWLKGRRHQGTPATDIPNWAARWGPLSSRVGAEAAVGDSSTCEDQSGAPHVPGIAATPPQGRLQQRTNRPTDIDCDRTLLCSLWGCFTQPFAAFPAPANKLAILLEG</sequence>
<protein>
    <submittedName>
        <fullName evidence="2">Uncharacterized protein</fullName>
    </submittedName>
</protein>
<organism evidence="2 3">
    <name type="scientific">Purpureocillium lilacinum</name>
    <name type="common">Paecilomyces lilacinus</name>
    <dbReference type="NCBI Taxonomy" id="33203"/>
    <lineage>
        <taxon>Eukaryota</taxon>
        <taxon>Fungi</taxon>
        <taxon>Dikarya</taxon>
        <taxon>Ascomycota</taxon>
        <taxon>Pezizomycotina</taxon>
        <taxon>Sordariomycetes</taxon>
        <taxon>Hypocreomycetidae</taxon>
        <taxon>Hypocreales</taxon>
        <taxon>Ophiocordycipitaceae</taxon>
        <taxon>Purpureocillium</taxon>
    </lineage>
</organism>
<accession>A0ABR0C0J2</accession>
<feature type="region of interest" description="Disordered" evidence="1">
    <location>
        <begin position="271"/>
        <end position="318"/>
    </location>
</feature>
<evidence type="ECO:0000313" key="2">
    <source>
        <dbReference type="EMBL" id="KAK4089794.1"/>
    </source>
</evidence>